<dbReference type="CDD" id="cd08561">
    <property type="entry name" value="GDPD_cytoplasmic_ScUgpQ2_like"/>
    <property type="match status" value="1"/>
</dbReference>
<feature type="domain" description="GP-PDE" evidence="2">
    <location>
        <begin position="60"/>
        <end position="315"/>
    </location>
</feature>
<dbReference type="PROSITE" id="PS51704">
    <property type="entry name" value="GP_PDE"/>
    <property type="match status" value="1"/>
</dbReference>
<dbReference type="Gene3D" id="3.20.20.190">
    <property type="entry name" value="Phosphatidylinositol (PI) phosphodiesterase"/>
    <property type="match status" value="1"/>
</dbReference>
<dbReference type="InterPro" id="IPR017946">
    <property type="entry name" value="PLC-like_Pdiesterase_TIM-brl"/>
</dbReference>
<sequence>MQRLSDGPARRKRAIRARRGWMWLAGILGVLVALFGASALRSNLARTAQPAGNPFQVSAAWNLAHQGGELLWPSNTLLAFREAAALGVQMLDTDMHATADGQLVLSHDDTVDRLTDGKGRIRDLTLAQLRTLDAGARFSRDGGKTFPYRGQGLTIPTLGEALAAHPNLPWTIEIKQDTPSIAAPFCALLRQRQVTARVIVASFSDRAMQDFRAACPEVATSMTEKELRPLVILSKVGAGPVGLAGLAPAPGRVAQVPVRAGGIEVVTASFVAQMHARGIAVHVWTINDAAEMRRLLRLGIDGIDTDRPDLLKSVLAEQKR</sequence>
<proteinExistence type="predicted"/>
<evidence type="ECO:0000313" key="4">
    <source>
        <dbReference type="Proteomes" id="UP001589733"/>
    </source>
</evidence>
<reference evidence="3 4" key="1">
    <citation type="submission" date="2024-09" db="EMBL/GenBank/DDBJ databases">
        <authorList>
            <person name="Sun Q."/>
            <person name="Mori K."/>
        </authorList>
    </citation>
    <scope>NUCLEOTIDE SEQUENCE [LARGE SCALE GENOMIC DNA]</scope>
    <source>
        <strain evidence="3 4">JCM 13503</strain>
    </source>
</reference>
<dbReference type="PANTHER" id="PTHR43805">
    <property type="entry name" value="GLYCEROPHOSPHORYL DIESTER PHOSPHODIESTERASE"/>
    <property type="match status" value="1"/>
</dbReference>
<dbReference type="Proteomes" id="UP001589733">
    <property type="component" value="Unassembled WGS sequence"/>
</dbReference>
<dbReference type="PANTHER" id="PTHR43805:SF1">
    <property type="entry name" value="GP-PDE DOMAIN-CONTAINING PROTEIN"/>
    <property type="match status" value="1"/>
</dbReference>
<dbReference type="InterPro" id="IPR030395">
    <property type="entry name" value="GP_PDE_dom"/>
</dbReference>
<evidence type="ECO:0000259" key="2">
    <source>
        <dbReference type="PROSITE" id="PS51704"/>
    </source>
</evidence>
<feature type="transmembrane region" description="Helical" evidence="1">
    <location>
        <begin position="21"/>
        <end position="40"/>
    </location>
</feature>
<name>A0ABV6B8U6_9DEIO</name>
<keyword evidence="1" id="KW-0812">Transmembrane</keyword>
<keyword evidence="1" id="KW-1133">Transmembrane helix</keyword>
<keyword evidence="1" id="KW-0472">Membrane</keyword>
<accession>A0ABV6B8U6</accession>
<keyword evidence="4" id="KW-1185">Reference proteome</keyword>
<protein>
    <submittedName>
        <fullName evidence="3">Glycerophosphodiester phosphodiesterase</fullName>
    </submittedName>
</protein>
<comment type="caution">
    <text evidence="3">The sequence shown here is derived from an EMBL/GenBank/DDBJ whole genome shotgun (WGS) entry which is preliminary data.</text>
</comment>
<evidence type="ECO:0000256" key="1">
    <source>
        <dbReference type="SAM" id="Phobius"/>
    </source>
</evidence>
<gene>
    <name evidence="3" type="ORF">ACFFLM_23155</name>
</gene>
<dbReference type="RefSeq" id="WP_380016206.1">
    <property type="nucleotide sequence ID" value="NZ_JBHLYR010000067.1"/>
</dbReference>
<organism evidence="3 4">
    <name type="scientific">Deinococcus oregonensis</name>
    <dbReference type="NCBI Taxonomy" id="1805970"/>
    <lineage>
        <taxon>Bacteria</taxon>
        <taxon>Thermotogati</taxon>
        <taxon>Deinococcota</taxon>
        <taxon>Deinococci</taxon>
        <taxon>Deinococcales</taxon>
        <taxon>Deinococcaceae</taxon>
        <taxon>Deinococcus</taxon>
    </lineage>
</organism>
<evidence type="ECO:0000313" key="3">
    <source>
        <dbReference type="EMBL" id="MFB9994851.1"/>
    </source>
</evidence>
<dbReference type="Pfam" id="PF03009">
    <property type="entry name" value="GDPD"/>
    <property type="match status" value="1"/>
</dbReference>
<dbReference type="EMBL" id="JBHLYR010000067">
    <property type="protein sequence ID" value="MFB9994851.1"/>
    <property type="molecule type" value="Genomic_DNA"/>
</dbReference>
<dbReference type="SUPFAM" id="SSF51695">
    <property type="entry name" value="PLC-like phosphodiesterases"/>
    <property type="match status" value="1"/>
</dbReference>